<feature type="compositionally biased region" description="Basic and acidic residues" evidence="1">
    <location>
        <begin position="181"/>
        <end position="199"/>
    </location>
</feature>
<organism evidence="2">
    <name type="scientific">uncultured Craurococcus sp</name>
    <dbReference type="NCBI Taxonomy" id="1135998"/>
    <lineage>
        <taxon>Bacteria</taxon>
        <taxon>Pseudomonadati</taxon>
        <taxon>Pseudomonadota</taxon>
        <taxon>Alphaproteobacteria</taxon>
        <taxon>Acetobacterales</taxon>
        <taxon>Acetobacteraceae</taxon>
        <taxon>Craurococcus</taxon>
        <taxon>environmental samples</taxon>
    </lineage>
</organism>
<feature type="non-terminal residue" evidence="2">
    <location>
        <position position="1"/>
    </location>
</feature>
<feature type="region of interest" description="Disordered" evidence="1">
    <location>
        <begin position="122"/>
        <end position="268"/>
    </location>
</feature>
<feature type="compositionally biased region" description="Low complexity" evidence="1">
    <location>
        <begin position="213"/>
        <end position="227"/>
    </location>
</feature>
<proteinExistence type="predicted"/>
<protein>
    <submittedName>
        <fullName evidence="2">Uncharacterized protein</fullName>
    </submittedName>
</protein>
<dbReference type="AlphaFoldDB" id="A0A6J4H809"/>
<reference evidence="2" key="1">
    <citation type="submission" date="2020-02" db="EMBL/GenBank/DDBJ databases">
        <authorList>
            <person name="Meier V. D."/>
        </authorList>
    </citation>
    <scope>NUCLEOTIDE SEQUENCE</scope>
    <source>
        <strain evidence="2">AVDCRST_MAG27</strain>
    </source>
</reference>
<feature type="compositionally biased region" description="Low complexity" evidence="1">
    <location>
        <begin position="234"/>
        <end position="243"/>
    </location>
</feature>
<feature type="compositionally biased region" description="Low complexity" evidence="1">
    <location>
        <begin position="7"/>
        <end position="38"/>
    </location>
</feature>
<dbReference type="EMBL" id="CADCTD010000003">
    <property type="protein sequence ID" value="CAA9216302.1"/>
    <property type="molecule type" value="Genomic_DNA"/>
</dbReference>
<feature type="non-terminal residue" evidence="2">
    <location>
        <position position="268"/>
    </location>
</feature>
<evidence type="ECO:0000256" key="1">
    <source>
        <dbReference type="SAM" id="MobiDB-lite"/>
    </source>
</evidence>
<evidence type="ECO:0000313" key="2">
    <source>
        <dbReference type="EMBL" id="CAA9216302.1"/>
    </source>
</evidence>
<name>A0A6J4H809_9PROT</name>
<accession>A0A6J4H809</accession>
<sequence length="268" mass="25931">ELVPVLAAARPAGRGGDPAARRQPVPSAGGAGAARGRPCPLPGADGGAGPRARGRPAGRDGAQGRRARGAAPAAGGAGRGGHALRPWGEACLVGHGRRRAAAGARPLLAERAAGHALGTLCAAPADRGTGRGDAGAAAQPPRHPQPGQPAGPGRLPAARQCRAQPRRARPGGGGLQAGARGEIRPGADEPARPDPDRGRQAGRGPAHPRRRPAAGAAACRAALPLRPGRGEGRAPGAGPRALAGAGGRGAARGAVADHGRAADAGAAL</sequence>
<feature type="region of interest" description="Disordered" evidence="1">
    <location>
        <begin position="1"/>
        <end position="85"/>
    </location>
</feature>
<gene>
    <name evidence="2" type="ORF">AVDCRST_MAG27-207</name>
</gene>
<feature type="compositionally biased region" description="Low complexity" evidence="1">
    <location>
        <begin position="154"/>
        <end position="163"/>
    </location>
</feature>